<organism evidence="1 4">
    <name type="scientific">Pseudoalteromonas aurantia</name>
    <dbReference type="NCBI Taxonomy" id="43654"/>
    <lineage>
        <taxon>Bacteria</taxon>
        <taxon>Pseudomonadati</taxon>
        <taxon>Pseudomonadota</taxon>
        <taxon>Gammaproteobacteria</taxon>
        <taxon>Alteromonadales</taxon>
        <taxon>Pseudoalteromonadaceae</taxon>
        <taxon>Pseudoalteromonas</taxon>
    </lineage>
</organism>
<accession>A0A5S3V0K2</accession>
<dbReference type="SUPFAM" id="SSF50978">
    <property type="entry name" value="WD40 repeat-like"/>
    <property type="match status" value="1"/>
</dbReference>
<dbReference type="Gene3D" id="2.130.10.10">
    <property type="entry name" value="YVTN repeat-like/Quinoprotein amine dehydrogenase"/>
    <property type="match status" value="2"/>
</dbReference>
<dbReference type="Proteomes" id="UP000307217">
    <property type="component" value="Unassembled WGS sequence"/>
</dbReference>
<evidence type="ECO:0000313" key="1">
    <source>
        <dbReference type="EMBL" id="TMO63759.1"/>
    </source>
</evidence>
<dbReference type="InterPro" id="IPR015943">
    <property type="entry name" value="WD40/YVTN_repeat-like_dom_sf"/>
</dbReference>
<reference evidence="3 4" key="1">
    <citation type="submission" date="2018-01" db="EMBL/GenBank/DDBJ databases">
        <authorList>
            <person name="Paulsen S."/>
            <person name="Gram L.K."/>
        </authorList>
    </citation>
    <scope>NUCLEOTIDE SEQUENCE [LARGE SCALE GENOMIC DNA]</scope>
    <source>
        <strain evidence="1 4">S3790</strain>
        <strain evidence="2 3">S3895</strain>
    </source>
</reference>
<dbReference type="EMBL" id="PNBW01000055">
    <property type="protein sequence ID" value="TMO73698.1"/>
    <property type="molecule type" value="Genomic_DNA"/>
</dbReference>
<protein>
    <submittedName>
        <fullName evidence="1">Uncharacterized protein</fullName>
    </submittedName>
</protein>
<gene>
    <name evidence="1" type="ORF">CWC19_18955</name>
    <name evidence="2" type="ORF">CWC20_12610</name>
</gene>
<evidence type="ECO:0000313" key="3">
    <source>
        <dbReference type="Proteomes" id="UP000307164"/>
    </source>
</evidence>
<name>A0A5S3V0K2_9GAMM</name>
<proteinExistence type="predicted"/>
<sequence>MAEVNSLSDNKYISGLISNGQPGISGLDNPRQLSLSEDGKWVFVVSGDDNALSIFARQKGGQLQFKQTFKNIDNPAFKLEGASGVIAFNNDELLVTTSFYDGAVSLFKKVDSGAYQFVHALSDNLTPHRVFKDPSPIGELDKLNVLGAWGLIKLDQQRFAVASYQSDAVSFFQIKNEQLLLDKTANDAVKGHRFSRPVAIQSLGDQATFDGLMVLGYEDAMLSVLHSEPSIRYRRAQVLNLKKYGCISPQALHRVNTTNLVYVACTGSDHILVLKDLGYDAGNKRLKVLQVLQAPSLKGISSLVFTPDGKKGYGAAESGRGIVVLSTGQTGHLEVNKTVLKTALFAISSLTLLNTNTLIVTAAKQDSVITLDVSSLK</sequence>
<reference evidence="4" key="2">
    <citation type="submission" date="2019-06" db="EMBL/GenBank/DDBJ databases">
        <title>Co-occurence of chitin degradation, pigmentation and bioactivity in marine Pseudoalteromonas.</title>
        <authorList>
            <person name="Sonnenschein E.C."/>
            <person name="Bech P.K."/>
        </authorList>
    </citation>
    <scope>NUCLEOTIDE SEQUENCE [LARGE SCALE GENOMIC DNA]</scope>
    <source>
        <strain evidence="4">S3790</strain>
        <strain evidence="2">S3895</strain>
    </source>
</reference>
<comment type="caution">
    <text evidence="1">The sequence shown here is derived from an EMBL/GenBank/DDBJ whole genome shotgun (WGS) entry which is preliminary data.</text>
</comment>
<keyword evidence="3" id="KW-1185">Reference proteome</keyword>
<dbReference type="EMBL" id="PNBX01000116">
    <property type="protein sequence ID" value="TMO63759.1"/>
    <property type="molecule type" value="Genomic_DNA"/>
</dbReference>
<dbReference type="InterPro" id="IPR036322">
    <property type="entry name" value="WD40_repeat_dom_sf"/>
</dbReference>
<dbReference type="Proteomes" id="UP000307164">
    <property type="component" value="Unassembled WGS sequence"/>
</dbReference>
<dbReference type="AlphaFoldDB" id="A0A5S3V0K2"/>
<reference evidence="1" key="3">
    <citation type="submission" date="2019-09" db="EMBL/GenBank/DDBJ databases">
        <title>Co-occurence of chitin degradation, pigmentation and bioactivity in marine Pseudoalteromonas.</title>
        <authorList>
            <person name="Sonnenschein E.C."/>
            <person name="Bech P.K."/>
        </authorList>
    </citation>
    <scope>NUCLEOTIDE SEQUENCE</scope>
    <source>
        <strain evidence="1">S3790</strain>
        <strain evidence="3">S3895</strain>
    </source>
</reference>
<evidence type="ECO:0000313" key="2">
    <source>
        <dbReference type="EMBL" id="TMO73698.1"/>
    </source>
</evidence>
<evidence type="ECO:0000313" key="4">
    <source>
        <dbReference type="Proteomes" id="UP000307217"/>
    </source>
</evidence>